<evidence type="ECO:0000313" key="2">
    <source>
        <dbReference type="Proteomes" id="UP000314294"/>
    </source>
</evidence>
<proteinExistence type="predicted"/>
<sequence length="96" mass="10078">MLGLQGNTGMHVPEQPHVGSYCYLVLGCGHWPELEALEGPAGLIDPSLLGLLALKIPSIQGLHRGPLSHLPPGAHWDPAALETLSSLRGGNSQSDQ</sequence>
<dbReference type="Proteomes" id="UP000314294">
    <property type="component" value="Unassembled WGS sequence"/>
</dbReference>
<dbReference type="EMBL" id="SRLO01000532">
    <property type="protein sequence ID" value="TNN52927.1"/>
    <property type="molecule type" value="Genomic_DNA"/>
</dbReference>
<name>A0A4Z2GH92_9TELE</name>
<reference evidence="1 2" key="1">
    <citation type="submission" date="2019-03" db="EMBL/GenBank/DDBJ databases">
        <title>First draft genome of Liparis tanakae, snailfish: a comprehensive survey of snailfish specific genes.</title>
        <authorList>
            <person name="Kim W."/>
            <person name="Song I."/>
            <person name="Jeong J.-H."/>
            <person name="Kim D."/>
            <person name="Kim S."/>
            <person name="Ryu S."/>
            <person name="Song J.Y."/>
            <person name="Lee S.K."/>
        </authorList>
    </citation>
    <scope>NUCLEOTIDE SEQUENCE [LARGE SCALE GENOMIC DNA]</scope>
    <source>
        <tissue evidence="1">Muscle</tissue>
    </source>
</reference>
<comment type="caution">
    <text evidence="1">The sequence shown here is derived from an EMBL/GenBank/DDBJ whole genome shotgun (WGS) entry which is preliminary data.</text>
</comment>
<accession>A0A4Z2GH92</accession>
<organism evidence="1 2">
    <name type="scientific">Liparis tanakae</name>
    <name type="common">Tanaka's snailfish</name>
    <dbReference type="NCBI Taxonomy" id="230148"/>
    <lineage>
        <taxon>Eukaryota</taxon>
        <taxon>Metazoa</taxon>
        <taxon>Chordata</taxon>
        <taxon>Craniata</taxon>
        <taxon>Vertebrata</taxon>
        <taxon>Euteleostomi</taxon>
        <taxon>Actinopterygii</taxon>
        <taxon>Neopterygii</taxon>
        <taxon>Teleostei</taxon>
        <taxon>Neoteleostei</taxon>
        <taxon>Acanthomorphata</taxon>
        <taxon>Eupercaria</taxon>
        <taxon>Perciformes</taxon>
        <taxon>Cottioidei</taxon>
        <taxon>Cottales</taxon>
        <taxon>Liparidae</taxon>
        <taxon>Liparis</taxon>
    </lineage>
</organism>
<keyword evidence="2" id="KW-1185">Reference proteome</keyword>
<protein>
    <submittedName>
        <fullName evidence="1">Uncharacterized protein</fullName>
    </submittedName>
</protein>
<gene>
    <name evidence="1" type="ORF">EYF80_036865</name>
</gene>
<dbReference type="AlphaFoldDB" id="A0A4Z2GH92"/>
<evidence type="ECO:0000313" key="1">
    <source>
        <dbReference type="EMBL" id="TNN52927.1"/>
    </source>
</evidence>